<accession>A0A1X0S7Z7</accession>
<dbReference type="EMBL" id="KV921294">
    <property type="protein sequence ID" value="ORE20440.1"/>
    <property type="molecule type" value="Genomic_DNA"/>
</dbReference>
<feature type="compositionally biased region" description="Polar residues" evidence="1">
    <location>
        <begin position="154"/>
        <end position="170"/>
    </location>
</feature>
<dbReference type="Proteomes" id="UP000242381">
    <property type="component" value="Unassembled WGS sequence"/>
</dbReference>
<dbReference type="VEuPathDB" id="FungiDB:BCV72DRAFT_219689"/>
<sequence length="218" mass="25069">MSSQPIKPYSKLKIDKPKPSFLSWIFHHNTDNEDSNKLETEDYEEETKERKHRLFISVLPEHADTQLSLSPSPVSFQECSFESKIPQYSASHNGSSSEIKIPSRHQSRYYSQIYGNSPLPSADAINKTIQTDYKRRSCSARLFPNIDVNGSSLTRSASWQPSSQNQSGNNDPKHVLYSIPDRRTSRNYSQDPNIQAKLNEMLNNERTQLISQIIQHRK</sequence>
<evidence type="ECO:0000256" key="1">
    <source>
        <dbReference type="SAM" id="MobiDB-lite"/>
    </source>
</evidence>
<evidence type="ECO:0000313" key="2">
    <source>
        <dbReference type="EMBL" id="ORE20440.1"/>
    </source>
</evidence>
<name>A0A1X0S7Z7_RHIZD</name>
<protein>
    <submittedName>
        <fullName evidence="2">Uncharacterized protein</fullName>
    </submittedName>
</protein>
<gene>
    <name evidence="2" type="ORF">BCV71DRAFT_262081</name>
</gene>
<reference evidence="2 3" key="1">
    <citation type="journal article" date="2016" name="Proc. Natl. Acad. Sci. U.S.A.">
        <title>Lipid metabolic changes in an early divergent fungus govern the establishment of a mutualistic symbiosis with endobacteria.</title>
        <authorList>
            <person name="Lastovetsky O.A."/>
            <person name="Gaspar M.L."/>
            <person name="Mondo S.J."/>
            <person name="LaButti K.M."/>
            <person name="Sandor L."/>
            <person name="Grigoriev I.V."/>
            <person name="Henry S.A."/>
            <person name="Pawlowska T.E."/>
        </authorList>
    </citation>
    <scope>NUCLEOTIDE SEQUENCE [LARGE SCALE GENOMIC DNA]</scope>
    <source>
        <strain evidence="2 3">ATCC 11559</strain>
    </source>
</reference>
<proteinExistence type="predicted"/>
<dbReference type="AlphaFoldDB" id="A0A1X0S7Z7"/>
<feature type="region of interest" description="Disordered" evidence="1">
    <location>
        <begin position="154"/>
        <end position="174"/>
    </location>
</feature>
<organism evidence="2 3">
    <name type="scientific">Rhizopus microsporus</name>
    <dbReference type="NCBI Taxonomy" id="58291"/>
    <lineage>
        <taxon>Eukaryota</taxon>
        <taxon>Fungi</taxon>
        <taxon>Fungi incertae sedis</taxon>
        <taxon>Mucoromycota</taxon>
        <taxon>Mucoromycotina</taxon>
        <taxon>Mucoromycetes</taxon>
        <taxon>Mucorales</taxon>
        <taxon>Mucorineae</taxon>
        <taxon>Rhizopodaceae</taxon>
        <taxon>Rhizopus</taxon>
    </lineage>
</organism>
<evidence type="ECO:0000313" key="3">
    <source>
        <dbReference type="Proteomes" id="UP000242381"/>
    </source>
</evidence>